<feature type="transmembrane region" description="Helical" evidence="4">
    <location>
        <begin position="40"/>
        <end position="58"/>
    </location>
</feature>
<gene>
    <name evidence="6" type="ORF">HJG59_001266</name>
</gene>
<keyword evidence="4" id="KW-0812">Transmembrane</keyword>
<dbReference type="GO" id="GO:0140326">
    <property type="term" value="F:ATPase-coupled intramembrane lipid transporter activity"/>
    <property type="evidence" value="ECO:0007669"/>
    <property type="project" value="TreeGrafter"/>
</dbReference>
<evidence type="ECO:0000256" key="3">
    <source>
        <dbReference type="ARBA" id="ARBA00022842"/>
    </source>
</evidence>
<reference evidence="6 7" key="1">
    <citation type="journal article" date="2020" name="Nature">
        <title>Six reference-quality genomes reveal evolution of bat adaptations.</title>
        <authorList>
            <person name="Jebb D."/>
            <person name="Huang Z."/>
            <person name="Pippel M."/>
            <person name="Hughes G.M."/>
            <person name="Lavrichenko K."/>
            <person name="Devanna P."/>
            <person name="Winkler S."/>
            <person name="Jermiin L.S."/>
            <person name="Skirmuntt E.C."/>
            <person name="Katzourakis A."/>
            <person name="Burkitt-Gray L."/>
            <person name="Ray D.A."/>
            <person name="Sullivan K.A.M."/>
            <person name="Roscito J.G."/>
            <person name="Kirilenko B.M."/>
            <person name="Davalos L.M."/>
            <person name="Corthals A.P."/>
            <person name="Power M.L."/>
            <person name="Jones G."/>
            <person name="Ransome R.D."/>
            <person name="Dechmann D.K.N."/>
            <person name="Locatelli A.G."/>
            <person name="Puechmaille S.J."/>
            <person name="Fedrigo O."/>
            <person name="Jarvis E.D."/>
            <person name="Hiller M."/>
            <person name="Vernes S.C."/>
            <person name="Myers E.W."/>
            <person name="Teeling E.C."/>
        </authorList>
    </citation>
    <scope>NUCLEOTIDE SEQUENCE [LARGE SCALE GENOMIC DNA]</scope>
    <source>
        <strain evidence="6">MMolMol1</strain>
        <tissue evidence="6">Muscle</tissue>
    </source>
</reference>
<comment type="subcellular location">
    <subcellularLocation>
        <location evidence="1">Membrane</location>
        <topology evidence="1">Multi-pass membrane protein</topology>
    </subcellularLocation>
</comment>
<dbReference type="PANTHER" id="PTHR24092">
    <property type="entry name" value="PROBABLE PHOSPHOLIPID-TRANSPORTING ATPASE"/>
    <property type="match status" value="1"/>
</dbReference>
<dbReference type="InterPro" id="IPR032630">
    <property type="entry name" value="P_typ_ATPase_c"/>
</dbReference>
<evidence type="ECO:0000259" key="5">
    <source>
        <dbReference type="Pfam" id="PF16212"/>
    </source>
</evidence>
<evidence type="ECO:0000256" key="2">
    <source>
        <dbReference type="ARBA" id="ARBA00022723"/>
    </source>
</evidence>
<keyword evidence="3" id="KW-0460">Magnesium</keyword>
<dbReference type="InterPro" id="IPR001757">
    <property type="entry name" value="P_typ_ATPase"/>
</dbReference>
<feature type="domain" description="P-type ATPase C-terminal" evidence="5">
    <location>
        <begin position="184"/>
        <end position="241"/>
    </location>
</feature>
<dbReference type="AlphaFoldDB" id="A0A7J8I564"/>
<dbReference type="Pfam" id="PF16212">
    <property type="entry name" value="PhoLip_ATPase_C"/>
    <property type="match status" value="1"/>
</dbReference>
<keyword evidence="4" id="KW-1133">Transmembrane helix</keyword>
<dbReference type="Proteomes" id="UP000550707">
    <property type="component" value="Unassembled WGS sequence"/>
</dbReference>
<name>A0A7J8I564_MOLMO</name>
<sequence length="265" mass="29832">MFIWILDAVRFSGILGASFLWKKCKDVCVVDLVCLHKDNIVLIFMFLVLISVAWTLGFRDKVKEFKVTYYYVSKKLVYSVTTESFFTFWGFINLFSVMVSIAMFLLLEVILAQETIVLSISALRCQALFCCRATPKQEALTVALVKKYQNVVTLATGDGTNDVNMTKTADFGVRLAGQEGMQVVQNSDYMLAQFCFLRRLLLVHGRWSYVRVFKFLCYFIYNMADIMVHIWFVFCSGFTAQVEPCGSGGSGLAVAKVGLELGGLG</sequence>
<comment type="caution">
    <text evidence="6">The sequence shown here is derived from an EMBL/GenBank/DDBJ whole genome shotgun (WGS) entry which is preliminary data.</text>
</comment>
<keyword evidence="2" id="KW-0479">Metal-binding</keyword>
<dbReference type="GO" id="GO:0005886">
    <property type="term" value="C:plasma membrane"/>
    <property type="evidence" value="ECO:0007669"/>
    <property type="project" value="TreeGrafter"/>
</dbReference>
<dbReference type="EMBL" id="JACASF010000004">
    <property type="protein sequence ID" value="KAF6479142.1"/>
    <property type="molecule type" value="Genomic_DNA"/>
</dbReference>
<dbReference type="GO" id="GO:0016887">
    <property type="term" value="F:ATP hydrolysis activity"/>
    <property type="evidence" value="ECO:0007669"/>
    <property type="project" value="InterPro"/>
</dbReference>
<protein>
    <submittedName>
        <fullName evidence="6">ATPase phospholipid transporting 8B3</fullName>
    </submittedName>
</protein>
<proteinExistence type="predicted"/>
<dbReference type="Gene3D" id="3.40.50.1000">
    <property type="entry name" value="HAD superfamily/HAD-like"/>
    <property type="match status" value="1"/>
</dbReference>
<accession>A0A7J8I564</accession>
<keyword evidence="4" id="KW-0472">Membrane</keyword>
<dbReference type="GO" id="GO:0046872">
    <property type="term" value="F:metal ion binding"/>
    <property type="evidence" value="ECO:0007669"/>
    <property type="project" value="UniProtKB-KW"/>
</dbReference>
<evidence type="ECO:0000313" key="7">
    <source>
        <dbReference type="Proteomes" id="UP000550707"/>
    </source>
</evidence>
<dbReference type="PANTHER" id="PTHR24092:SF78">
    <property type="entry name" value="PHOSPHOLIPID-TRANSPORTING ATPASE IK"/>
    <property type="match status" value="1"/>
</dbReference>
<dbReference type="GO" id="GO:0005524">
    <property type="term" value="F:ATP binding"/>
    <property type="evidence" value="ECO:0007669"/>
    <property type="project" value="InterPro"/>
</dbReference>
<organism evidence="6 7">
    <name type="scientific">Molossus molossus</name>
    <name type="common">Pallas' mastiff bat</name>
    <name type="synonym">Vespertilio molossus</name>
    <dbReference type="NCBI Taxonomy" id="27622"/>
    <lineage>
        <taxon>Eukaryota</taxon>
        <taxon>Metazoa</taxon>
        <taxon>Chordata</taxon>
        <taxon>Craniata</taxon>
        <taxon>Vertebrata</taxon>
        <taxon>Euteleostomi</taxon>
        <taxon>Mammalia</taxon>
        <taxon>Eutheria</taxon>
        <taxon>Laurasiatheria</taxon>
        <taxon>Chiroptera</taxon>
        <taxon>Yangochiroptera</taxon>
        <taxon>Molossidae</taxon>
        <taxon>Molossus</taxon>
    </lineage>
</organism>
<dbReference type="GO" id="GO:0045332">
    <property type="term" value="P:phospholipid translocation"/>
    <property type="evidence" value="ECO:0007669"/>
    <property type="project" value="TreeGrafter"/>
</dbReference>
<feature type="transmembrane region" description="Helical" evidence="4">
    <location>
        <begin position="86"/>
        <end position="111"/>
    </location>
</feature>
<dbReference type="NCBIfam" id="TIGR01494">
    <property type="entry name" value="ATPase_P-type"/>
    <property type="match status" value="1"/>
</dbReference>
<dbReference type="SUPFAM" id="SSF56784">
    <property type="entry name" value="HAD-like"/>
    <property type="match status" value="1"/>
</dbReference>
<dbReference type="GO" id="GO:0005802">
    <property type="term" value="C:trans-Golgi network"/>
    <property type="evidence" value="ECO:0007669"/>
    <property type="project" value="TreeGrafter"/>
</dbReference>
<keyword evidence="7" id="KW-1185">Reference proteome</keyword>
<dbReference type="InterPro" id="IPR036412">
    <property type="entry name" value="HAD-like_sf"/>
</dbReference>
<evidence type="ECO:0000256" key="1">
    <source>
        <dbReference type="ARBA" id="ARBA00004141"/>
    </source>
</evidence>
<dbReference type="InParanoid" id="A0A7J8I564"/>
<dbReference type="InterPro" id="IPR023214">
    <property type="entry name" value="HAD_sf"/>
</dbReference>
<evidence type="ECO:0000256" key="4">
    <source>
        <dbReference type="SAM" id="Phobius"/>
    </source>
</evidence>
<feature type="transmembrane region" description="Helical" evidence="4">
    <location>
        <begin position="215"/>
        <end position="234"/>
    </location>
</feature>
<evidence type="ECO:0000313" key="6">
    <source>
        <dbReference type="EMBL" id="KAF6479142.1"/>
    </source>
</evidence>
<dbReference type="GO" id="GO:0007030">
    <property type="term" value="P:Golgi organization"/>
    <property type="evidence" value="ECO:0007669"/>
    <property type="project" value="TreeGrafter"/>
</dbReference>